<name>A0ABN1U0N1_9ACTN</name>
<dbReference type="PANTHER" id="PTHR34823:SF1">
    <property type="entry name" value="CHITIN-BINDING TYPE-4 DOMAIN-CONTAINING PROTEIN"/>
    <property type="match status" value="1"/>
</dbReference>
<dbReference type="Proteomes" id="UP001499987">
    <property type="component" value="Unassembled WGS sequence"/>
</dbReference>
<dbReference type="Gene3D" id="2.70.50.50">
    <property type="entry name" value="chitin-binding protein cbp21"/>
    <property type="match status" value="1"/>
</dbReference>
<dbReference type="InterPro" id="IPR051024">
    <property type="entry name" value="GlcNAc_Chitin_IntDeg"/>
</dbReference>
<gene>
    <name evidence="4" type="ORF">GCM10009663_60990</name>
</gene>
<dbReference type="InterPro" id="IPR004302">
    <property type="entry name" value="Cellulose/chitin-bd_N"/>
</dbReference>
<feature type="domain" description="Chitin-binding type-4" evidence="3">
    <location>
        <begin position="28"/>
        <end position="206"/>
    </location>
</feature>
<evidence type="ECO:0000313" key="5">
    <source>
        <dbReference type="Proteomes" id="UP001499987"/>
    </source>
</evidence>
<dbReference type="Pfam" id="PF03067">
    <property type="entry name" value="LPMO_10"/>
    <property type="match status" value="1"/>
</dbReference>
<protein>
    <recommendedName>
        <fullName evidence="3">Chitin-binding type-4 domain-containing protein</fullName>
    </recommendedName>
</protein>
<keyword evidence="5" id="KW-1185">Reference proteome</keyword>
<accession>A0ABN1U0N1</accession>
<dbReference type="EMBL" id="BAAALD010000082">
    <property type="protein sequence ID" value="GAA1111543.1"/>
    <property type="molecule type" value="Genomic_DNA"/>
</dbReference>
<evidence type="ECO:0000256" key="2">
    <source>
        <dbReference type="SAM" id="SignalP"/>
    </source>
</evidence>
<dbReference type="SUPFAM" id="SSF81296">
    <property type="entry name" value="E set domains"/>
    <property type="match status" value="1"/>
</dbReference>
<evidence type="ECO:0000259" key="3">
    <source>
        <dbReference type="Pfam" id="PF03067"/>
    </source>
</evidence>
<reference evidence="4 5" key="1">
    <citation type="journal article" date="2019" name="Int. J. Syst. Evol. Microbiol.">
        <title>The Global Catalogue of Microorganisms (GCM) 10K type strain sequencing project: providing services to taxonomists for standard genome sequencing and annotation.</title>
        <authorList>
            <consortium name="The Broad Institute Genomics Platform"/>
            <consortium name="The Broad Institute Genome Sequencing Center for Infectious Disease"/>
            <person name="Wu L."/>
            <person name="Ma J."/>
        </authorList>
    </citation>
    <scope>NUCLEOTIDE SEQUENCE [LARGE SCALE GENOMIC DNA]</scope>
    <source>
        <strain evidence="4 5">JCM 13002</strain>
    </source>
</reference>
<sequence length="276" mass="28699">MSWTRRVLAAGVLTAGALAATAGTASAHGSLFGPTSRVAACYAEGPEHPQSQVCKDLVAMSGTQPLYDWNEVNIADANGRSQQIIPDGKLCSANRDKYKALDMARTDWPATSVTAGSNAFNFRVTAPHQGVMTLYITKSGYNPTQPLKWSDLDLANPVAQYATGRTATNGYYTFNGTLPSRTGRQLVYLVWQRTDSPEAFYGCSDVDFGGSAAAAGLAAPIAPGTPTEQQLVADAPKSTVSYHDHGAAAAGATAELAAAPVAPARPGCTCTGVPGR</sequence>
<dbReference type="InterPro" id="IPR014756">
    <property type="entry name" value="Ig_E-set"/>
</dbReference>
<proteinExistence type="predicted"/>
<feature type="signal peptide" evidence="2">
    <location>
        <begin position="1"/>
        <end position="27"/>
    </location>
</feature>
<dbReference type="RefSeq" id="WP_344626921.1">
    <property type="nucleotide sequence ID" value="NZ_BAAALD010000082.1"/>
</dbReference>
<evidence type="ECO:0000313" key="4">
    <source>
        <dbReference type="EMBL" id="GAA1111543.1"/>
    </source>
</evidence>
<dbReference type="PANTHER" id="PTHR34823">
    <property type="entry name" value="GLCNAC-BINDING PROTEIN A"/>
    <property type="match status" value="1"/>
</dbReference>
<comment type="caution">
    <text evidence="4">The sequence shown here is derived from an EMBL/GenBank/DDBJ whole genome shotgun (WGS) entry which is preliminary data.</text>
</comment>
<organism evidence="4 5">
    <name type="scientific">Kitasatospora arboriphila</name>
    <dbReference type="NCBI Taxonomy" id="258052"/>
    <lineage>
        <taxon>Bacteria</taxon>
        <taxon>Bacillati</taxon>
        <taxon>Actinomycetota</taxon>
        <taxon>Actinomycetes</taxon>
        <taxon>Kitasatosporales</taxon>
        <taxon>Streptomycetaceae</taxon>
        <taxon>Kitasatospora</taxon>
    </lineage>
</organism>
<keyword evidence="1 2" id="KW-0732">Signal</keyword>
<feature type="chain" id="PRO_5045704806" description="Chitin-binding type-4 domain-containing protein" evidence="2">
    <location>
        <begin position="28"/>
        <end position="276"/>
    </location>
</feature>
<evidence type="ECO:0000256" key="1">
    <source>
        <dbReference type="ARBA" id="ARBA00022729"/>
    </source>
</evidence>
<dbReference type="CDD" id="cd21177">
    <property type="entry name" value="LPMO_AA10"/>
    <property type="match status" value="1"/>
</dbReference>